<feature type="domain" description="PE-PPE" evidence="2">
    <location>
        <begin position="81"/>
        <end position="311"/>
    </location>
</feature>
<feature type="compositionally biased region" description="Acidic residues" evidence="1">
    <location>
        <begin position="512"/>
        <end position="524"/>
    </location>
</feature>
<gene>
    <name evidence="3" type="ORF">OY187_27335</name>
</gene>
<evidence type="ECO:0000259" key="2">
    <source>
        <dbReference type="Pfam" id="PF08237"/>
    </source>
</evidence>
<feature type="region of interest" description="Disordered" evidence="1">
    <location>
        <begin position="442"/>
        <end position="536"/>
    </location>
</feature>
<evidence type="ECO:0000256" key="1">
    <source>
        <dbReference type="SAM" id="MobiDB-lite"/>
    </source>
</evidence>
<sequence length="536" mass="56367">MRRRWRSAARVLMSVFVTAWVAWGSLYVAALAAAGTALIMGGNSHPLSVPEDTPDFISRYVTAADNAYIAPSGLCGADCTLVAVRTPEEIRLVTGLFDMTFDESVAVGQANLNACIQGLDCTVTFSPYFETESRTAVDDTYVIYGYSQSATVAGNQKLSLIAHPVASTVSFVMVANPNRPNGGILQRFVGAFIPLLGITFNGATPTFSPQPRPLLTVDVARQYDGWADFPTNPVNLLADLNALMGTVLLHPNYVDTESPQLQGQFQDNSYYLIPAPITPLLVPLTWVPVVGTPLAIALDPAVRVLVEMGYDRTINPGQPTAADFFYVPNLLRAALNFVTAIPTGWDDAISHITGDPDCRPFHTAVETSPFGVGGPPVYTGDVDPYGEPTPYLAPPVEMDTDAVPVAAIPDGGATSDSRTDFAGSTDATVVYEDATVVRVDATDGDSEVVENEAAAADYTLASTDDPSATTEKSKRDPIESASSVSSEDKSQGDSATISGGQGSTDSVQGSDADTDSDSDTDTDTESAGSASSDVAA</sequence>
<evidence type="ECO:0000313" key="4">
    <source>
        <dbReference type="Proteomes" id="UP001084650"/>
    </source>
</evidence>
<dbReference type="Proteomes" id="UP001084650">
    <property type="component" value="Unassembled WGS sequence"/>
</dbReference>
<organism evidence="3 4">
    <name type="scientific">Mycolicibacterium iranicum</name>
    <name type="common">Mycobacterium iranicum</name>
    <dbReference type="NCBI Taxonomy" id="912594"/>
    <lineage>
        <taxon>Bacteria</taxon>
        <taxon>Bacillati</taxon>
        <taxon>Actinomycetota</taxon>
        <taxon>Actinomycetes</taxon>
        <taxon>Mycobacteriales</taxon>
        <taxon>Mycobacteriaceae</taxon>
        <taxon>Mycolicibacterium</taxon>
    </lineage>
</organism>
<evidence type="ECO:0000313" key="3">
    <source>
        <dbReference type="EMBL" id="MCZ0731776.1"/>
    </source>
</evidence>
<protein>
    <submittedName>
        <fullName evidence="3">PE-PPE domain-containing protein</fullName>
    </submittedName>
</protein>
<feature type="compositionally biased region" description="Polar residues" evidence="1">
    <location>
        <begin position="492"/>
        <end position="509"/>
    </location>
</feature>
<reference evidence="3" key="1">
    <citation type="submission" date="2022-12" db="EMBL/GenBank/DDBJ databases">
        <title>Whole genome sequence of Mycolicibacterium iranicum strain SBH312.</title>
        <authorList>
            <person name="Jani J."/>
            <person name="Arifin Mustapha Z."/>
            <person name="Ahmed K."/>
            <person name="Kai Ling C."/>
        </authorList>
    </citation>
    <scope>NUCLEOTIDE SEQUENCE</scope>
    <source>
        <strain evidence="3">SBH312</strain>
    </source>
</reference>
<feature type="compositionally biased region" description="Polar residues" evidence="1">
    <location>
        <begin position="460"/>
        <end position="470"/>
    </location>
</feature>
<name>A0ABT4HNJ5_MYCIR</name>
<comment type="caution">
    <text evidence="3">The sequence shown here is derived from an EMBL/GenBank/DDBJ whole genome shotgun (WGS) entry which is preliminary data.</text>
</comment>
<dbReference type="Gene3D" id="3.40.50.1820">
    <property type="entry name" value="alpha/beta hydrolase"/>
    <property type="match status" value="1"/>
</dbReference>
<dbReference type="InterPro" id="IPR029058">
    <property type="entry name" value="AB_hydrolase_fold"/>
</dbReference>
<feature type="compositionally biased region" description="Low complexity" evidence="1">
    <location>
        <begin position="525"/>
        <end position="536"/>
    </location>
</feature>
<keyword evidence="4" id="KW-1185">Reference proteome</keyword>
<dbReference type="EMBL" id="JAPQYE010000021">
    <property type="protein sequence ID" value="MCZ0731776.1"/>
    <property type="molecule type" value="Genomic_DNA"/>
</dbReference>
<dbReference type="InterPro" id="IPR013228">
    <property type="entry name" value="PE-PPE_C"/>
</dbReference>
<accession>A0ABT4HNJ5</accession>
<dbReference type="RefSeq" id="WP_268787742.1">
    <property type="nucleotide sequence ID" value="NZ_JAPQYE010000021.1"/>
</dbReference>
<proteinExistence type="predicted"/>
<dbReference type="Pfam" id="PF08237">
    <property type="entry name" value="PE-PPE"/>
    <property type="match status" value="1"/>
</dbReference>